<evidence type="ECO:0000313" key="2">
    <source>
        <dbReference type="EMBL" id="CAI3960799.1"/>
    </source>
</evidence>
<dbReference type="RefSeq" id="WP_271790716.1">
    <property type="nucleotide sequence ID" value="NZ_CAMXCM010000013.1"/>
</dbReference>
<sequence length="364" mass="40485">MAEPVDNDDSEVVSVGTRFVDNFFKIRLLKFELIGGLDPQGNQYYFSNGDYFLKVDGHRSTVTISYFSGSMLGKAEITIYNLPHQLADEISNLGQYMAMPGRLCHQIIIYATTENSDENDPRYIKIFEGSILVSYTDYNAVPDYVTHIQAQTSGGFNNVPCPYVSYSGSVSSEDIVKAIVNNFKLTINSNEAQTLNVEMIKGAKNQQELDKIRARNPIISHVVNAKVTTTQTNPHFVGDLKTQLDECAKAGRFEYNIQQSILYMYPKGQGIPNVSESPPLFSVQTGMVGYPQYSNNGIIVKSVFKPFLIFGQPIRIQSKVKPACGVWHSMASMQHSLSSLMPDGDWYTTTLVSNLSNKWGSTVG</sequence>
<evidence type="ECO:0000313" key="3">
    <source>
        <dbReference type="Proteomes" id="UP001154255"/>
    </source>
</evidence>
<evidence type="ECO:0000313" key="4">
    <source>
        <dbReference type="Proteomes" id="UP001154259"/>
    </source>
</evidence>
<dbReference type="Proteomes" id="UP001154255">
    <property type="component" value="Unassembled WGS sequence"/>
</dbReference>
<protein>
    <submittedName>
        <fullName evidence="1">Uncharacterized protein</fullName>
    </submittedName>
</protein>
<dbReference type="EMBL" id="CAMXCM010000013">
    <property type="protein sequence ID" value="CAI3959286.1"/>
    <property type="molecule type" value="Genomic_DNA"/>
</dbReference>
<evidence type="ECO:0000313" key="1">
    <source>
        <dbReference type="EMBL" id="CAI3959286.1"/>
    </source>
</evidence>
<accession>A0A9W4TQX1</accession>
<organism evidence="1 3">
    <name type="scientific">Commensalibacter communis</name>
    <dbReference type="NCBI Taxonomy" id="2972786"/>
    <lineage>
        <taxon>Bacteria</taxon>
        <taxon>Pseudomonadati</taxon>
        <taxon>Pseudomonadota</taxon>
        <taxon>Alphaproteobacteria</taxon>
        <taxon>Acetobacterales</taxon>
        <taxon>Acetobacteraceae</taxon>
    </lineage>
</organism>
<dbReference type="EMBL" id="CAMXCS010000013">
    <property type="protein sequence ID" value="CAI3960799.1"/>
    <property type="molecule type" value="Genomic_DNA"/>
</dbReference>
<proteinExistence type="predicted"/>
<gene>
    <name evidence="2" type="ORF">R53529_LOCUS2302</name>
    <name evidence="1" type="ORF">R53530_LOCUS2325</name>
</gene>
<comment type="caution">
    <text evidence="1">The sequence shown here is derived from an EMBL/GenBank/DDBJ whole genome shotgun (WGS) entry which is preliminary data.</text>
</comment>
<dbReference type="AlphaFoldDB" id="A0A9W4TQX1"/>
<dbReference type="Proteomes" id="UP001154259">
    <property type="component" value="Unassembled WGS sequence"/>
</dbReference>
<keyword evidence="4" id="KW-1185">Reference proteome</keyword>
<name>A0A9W4TQX1_9PROT</name>
<reference evidence="1" key="1">
    <citation type="submission" date="2022-10" db="EMBL/GenBank/DDBJ databases">
        <authorList>
            <person name="Botero Cardona J."/>
        </authorList>
    </citation>
    <scope>NUCLEOTIDE SEQUENCE</scope>
    <source>
        <strain evidence="1">LMG 31819</strain>
        <strain evidence="2">R-53529</strain>
    </source>
</reference>